<dbReference type="InterPro" id="IPR050793">
    <property type="entry name" value="CMP-NeuNAc_synthase"/>
</dbReference>
<dbReference type="FunFam" id="3.40.50.1000:FF:000029">
    <property type="entry name" value="3-deoxy-D-manno-octulosonate 8-phosphate phosphatase KdsC"/>
    <property type="match status" value="1"/>
</dbReference>
<dbReference type="GO" id="GO:0009103">
    <property type="term" value="P:lipopolysaccharide biosynthetic process"/>
    <property type="evidence" value="ECO:0007669"/>
    <property type="project" value="UniProtKB-KW"/>
</dbReference>
<comment type="catalytic activity">
    <reaction evidence="1">
        <text>3-deoxy-alpha-D-manno-2-octulosonate-8-phosphate + H2O = 3-deoxy-alpha-D-manno-oct-2-ulosonate + phosphate</text>
        <dbReference type="Rhea" id="RHEA:11500"/>
        <dbReference type="ChEBI" id="CHEBI:15377"/>
        <dbReference type="ChEBI" id="CHEBI:43474"/>
        <dbReference type="ChEBI" id="CHEBI:85985"/>
        <dbReference type="ChEBI" id="CHEBI:85986"/>
        <dbReference type="EC" id="3.1.3.45"/>
    </reaction>
</comment>
<keyword evidence="10" id="KW-0448">Lipopolysaccharide biosynthesis</keyword>
<evidence type="ECO:0000256" key="12">
    <source>
        <dbReference type="PIRSR" id="PIRSR006118-2"/>
    </source>
</evidence>
<dbReference type="Gene3D" id="3.40.50.1000">
    <property type="entry name" value="HAD superfamily/HAD-like"/>
    <property type="match status" value="1"/>
</dbReference>
<dbReference type="InterPro" id="IPR023214">
    <property type="entry name" value="HAD_sf"/>
</dbReference>
<comment type="caution">
    <text evidence="13">The sequence shown here is derived from an EMBL/GenBank/DDBJ whole genome shotgun (WGS) entry which is preliminary data.</text>
</comment>
<reference evidence="13 14" key="1">
    <citation type="submission" date="2020-08" db="EMBL/GenBank/DDBJ databases">
        <title>Genomic Encyclopedia of Type Strains, Phase IV (KMG-IV): sequencing the most valuable type-strain genomes for metagenomic binning, comparative biology and taxonomic classification.</title>
        <authorList>
            <person name="Goeker M."/>
        </authorList>
    </citation>
    <scope>NUCLEOTIDE SEQUENCE [LARGE SCALE GENOMIC DNA]</scope>
    <source>
        <strain evidence="13 14">DSM 11805</strain>
    </source>
</reference>
<dbReference type="EC" id="3.1.3.45" evidence="5"/>
<feature type="binding site" evidence="12">
    <location>
        <position position="16"/>
    </location>
    <ligand>
        <name>substrate</name>
    </ligand>
</feature>
<dbReference type="Pfam" id="PF08282">
    <property type="entry name" value="Hydrolase_3"/>
    <property type="match status" value="1"/>
</dbReference>
<keyword evidence="9 12" id="KW-0460">Magnesium</keyword>
<evidence type="ECO:0000313" key="14">
    <source>
        <dbReference type="Proteomes" id="UP000572212"/>
    </source>
</evidence>
<dbReference type="EMBL" id="JACHON010000002">
    <property type="protein sequence ID" value="MBB6512293.1"/>
    <property type="molecule type" value="Genomic_DNA"/>
</dbReference>
<proteinExistence type="inferred from homology"/>
<sequence>MREKAKKIKAFIMDVDGTLTDGKIYIGDKGEVFKAFNVKDGYGIKMLIENGITPIIITGRNSEIVKKRAEELNIKEVYQGIDNKVETYEQIKLNLGLKDEEFAFVGDDLNDYALMEKVGLKLVVNNCSEELVKIADYQSSLNGGEGAVRDVINRLLTAK</sequence>
<dbReference type="InterPro" id="IPR036412">
    <property type="entry name" value="HAD-like_sf"/>
</dbReference>
<keyword evidence="14" id="KW-1185">Reference proteome</keyword>
<dbReference type="AlphaFoldDB" id="A0A841RKZ5"/>
<evidence type="ECO:0000256" key="4">
    <source>
        <dbReference type="ARBA" id="ARBA00011881"/>
    </source>
</evidence>
<evidence type="ECO:0000256" key="11">
    <source>
        <dbReference type="ARBA" id="ARBA00031051"/>
    </source>
</evidence>
<evidence type="ECO:0000256" key="2">
    <source>
        <dbReference type="ARBA" id="ARBA00001946"/>
    </source>
</evidence>
<keyword evidence="8 13" id="KW-0378">Hydrolase</keyword>
<dbReference type="PANTHER" id="PTHR21485">
    <property type="entry name" value="HAD SUPERFAMILY MEMBERS CMAS AND KDSC"/>
    <property type="match status" value="1"/>
</dbReference>
<feature type="binding site" evidence="12">
    <location>
        <position position="107"/>
    </location>
    <ligand>
        <name>Mg(2+)</name>
        <dbReference type="ChEBI" id="CHEBI:18420"/>
    </ligand>
</feature>
<evidence type="ECO:0000256" key="6">
    <source>
        <dbReference type="ARBA" id="ARBA00020092"/>
    </source>
</evidence>
<comment type="similarity">
    <text evidence="3">Belongs to the KdsC family.</text>
</comment>
<evidence type="ECO:0000256" key="10">
    <source>
        <dbReference type="ARBA" id="ARBA00022985"/>
    </source>
</evidence>
<dbReference type="CDD" id="cd01630">
    <property type="entry name" value="HAD_KDO-like"/>
    <property type="match status" value="1"/>
</dbReference>
<evidence type="ECO:0000313" key="13">
    <source>
        <dbReference type="EMBL" id="MBB6512293.1"/>
    </source>
</evidence>
<dbReference type="InterPro" id="IPR006549">
    <property type="entry name" value="HAD-SF_hydro_IIIA"/>
</dbReference>
<accession>A0A841RKZ5</accession>
<dbReference type="SFLD" id="SFLDS00003">
    <property type="entry name" value="Haloacid_Dehalogenase"/>
    <property type="match status" value="1"/>
</dbReference>
<dbReference type="InterPro" id="IPR010023">
    <property type="entry name" value="KdsC_fam"/>
</dbReference>
<organism evidence="13 14">
    <name type="scientific">Gracilibacillus halotolerans</name>
    <dbReference type="NCBI Taxonomy" id="74386"/>
    <lineage>
        <taxon>Bacteria</taxon>
        <taxon>Bacillati</taxon>
        <taxon>Bacillota</taxon>
        <taxon>Bacilli</taxon>
        <taxon>Bacillales</taxon>
        <taxon>Bacillaceae</taxon>
        <taxon>Gracilibacillus</taxon>
    </lineage>
</organism>
<dbReference type="GO" id="GO:0046872">
    <property type="term" value="F:metal ion binding"/>
    <property type="evidence" value="ECO:0007669"/>
    <property type="project" value="UniProtKB-KW"/>
</dbReference>
<evidence type="ECO:0000256" key="8">
    <source>
        <dbReference type="ARBA" id="ARBA00022801"/>
    </source>
</evidence>
<keyword evidence="7 12" id="KW-0479">Metal-binding</keyword>
<comment type="cofactor">
    <cofactor evidence="2 12">
        <name>Mg(2+)</name>
        <dbReference type="ChEBI" id="CHEBI:18420"/>
    </cofactor>
</comment>
<evidence type="ECO:0000256" key="3">
    <source>
        <dbReference type="ARBA" id="ARBA00005893"/>
    </source>
</evidence>
<comment type="subunit">
    <text evidence="4">Homotetramer.</text>
</comment>
<dbReference type="GO" id="GO:0019143">
    <property type="term" value="F:3-deoxy-manno-octulosonate-8-phosphatase activity"/>
    <property type="evidence" value="ECO:0007669"/>
    <property type="project" value="UniProtKB-EC"/>
</dbReference>
<dbReference type="Proteomes" id="UP000572212">
    <property type="component" value="Unassembled WGS sequence"/>
</dbReference>
<dbReference type="PIRSF" id="PIRSF006118">
    <property type="entry name" value="KDO8-P_Ptase"/>
    <property type="match status" value="1"/>
</dbReference>
<dbReference type="SUPFAM" id="SSF56784">
    <property type="entry name" value="HAD-like"/>
    <property type="match status" value="1"/>
</dbReference>
<dbReference type="NCBIfam" id="TIGR01670">
    <property type="entry name" value="KdsC-phosphatas"/>
    <property type="match status" value="1"/>
</dbReference>
<dbReference type="SFLD" id="SFLDG01136">
    <property type="entry name" value="C1.6:_Phosphoserine_Phosphatas"/>
    <property type="match status" value="1"/>
</dbReference>
<dbReference type="PANTHER" id="PTHR21485:SF6">
    <property type="entry name" value="N-ACYLNEURAMINATE CYTIDYLYLTRANSFERASE-RELATED"/>
    <property type="match status" value="1"/>
</dbReference>
<evidence type="ECO:0000256" key="9">
    <source>
        <dbReference type="ARBA" id="ARBA00022842"/>
    </source>
</evidence>
<dbReference type="GO" id="GO:0008781">
    <property type="term" value="F:N-acylneuraminate cytidylyltransferase activity"/>
    <property type="evidence" value="ECO:0007669"/>
    <property type="project" value="TreeGrafter"/>
</dbReference>
<evidence type="ECO:0000256" key="5">
    <source>
        <dbReference type="ARBA" id="ARBA00013066"/>
    </source>
</evidence>
<dbReference type="RefSeq" id="WP_184245360.1">
    <property type="nucleotide sequence ID" value="NZ_BAAACU010000002.1"/>
</dbReference>
<evidence type="ECO:0000256" key="1">
    <source>
        <dbReference type="ARBA" id="ARBA00000898"/>
    </source>
</evidence>
<protein>
    <recommendedName>
        <fullName evidence="6">3-deoxy-D-manno-octulosonate 8-phosphate phosphatase KdsC</fullName>
        <ecNumber evidence="5">3.1.3.45</ecNumber>
    </recommendedName>
    <alternativeName>
        <fullName evidence="11">KDO 8-P phosphatase</fullName>
    </alternativeName>
</protein>
<evidence type="ECO:0000256" key="7">
    <source>
        <dbReference type="ARBA" id="ARBA00022723"/>
    </source>
</evidence>
<dbReference type="NCBIfam" id="TIGR01662">
    <property type="entry name" value="HAD-SF-IIIA"/>
    <property type="match status" value="1"/>
</dbReference>
<name>A0A841RKZ5_9BACI</name>
<feature type="binding site" evidence="12">
    <location>
        <position position="14"/>
    </location>
    <ligand>
        <name>Mg(2+)</name>
        <dbReference type="ChEBI" id="CHEBI:18420"/>
    </ligand>
</feature>
<gene>
    <name evidence="13" type="ORF">GGQ92_001074</name>
</gene>
<dbReference type="SFLD" id="SFLDG01138">
    <property type="entry name" value="C1.6.2:_Deoxy-d-mannose-octulo"/>
    <property type="match status" value="1"/>
</dbReference>